<keyword evidence="4" id="KW-1185">Reference proteome</keyword>
<accession>A0A7C9LP10</accession>
<comment type="caution">
    <text evidence="3">The sequence shown here is derived from an EMBL/GenBank/DDBJ whole genome shotgun (WGS) entry which is preliminary data.</text>
</comment>
<keyword evidence="1" id="KW-0472">Membrane</keyword>
<dbReference type="GeneID" id="66731209"/>
<feature type="signal peptide" evidence="2">
    <location>
        <begin position="1"/>
        <end position="22"/>
    </location>
</feature>
<keyword evidence="1" id="KW-0812">Transmembrane</keyword>
<protein>
    <recommendedName>
        <fullName evidence="5">Cardiolipin synthase N-terminal domain-containing protein</fullName>
    </recommendedName>
</protein>
<feature type="transmembrane region" description="Helical" evidence="1">
    <location>
        <begin position="32"/>
        <end position="58"/>
    </location>
</feature>
<dbReference type="AlphaFoldDB" id="A0A7C9LP10"/>
<proteinExistence type="predicted"/>
<keyword evidence="1" id="KW-1133">Transmembrane helix</keyword>
<dbReference type="Proteomes" id="UP000482295">
    <property type="component" value="Unassembled WGS sequence"/>
</dbReference>
<evidence type="ECO:0000313" key="3">
    <source>
        <dbReference type="EMBL" id="MUL27358.1"/>
    </source>
</evidence>
<reference evidence="3 4" key="1">
    <citation type="submission" date="2019-09" db="EMBL/GenBank/DDBJ databases">
        <title>Prevotella A2879 sp. nov., isolated from an abscess of a patient.</title>
        <authorList>
            <person name="Buhl M."/>
            <person name="Oberhettinger P."/>
        </authorList>
    </citation>
    <scope>NUCLEOTIDE SEQUENCE [LARGE SCALE GENOMIC DNA]</scope>
    <source>
        <strain evidence="3 4">A2879</strain>
    </source>
</reference>
<keyword evidence="2" id="KW-0732">Signal</keyword>
<sequence length="104" mass="11662">MIKSKRLIATCLSVLMVISAIAANSTEVQDPVSSLLGGTFALATLIIFAVLYFIWYIFVAIMARNRNRNVALWILFSLLGTPLLMMLILFCIGKDKSEDKRYND</sequence>
<evidence type="ECO:0000256" key="1">
    <source>
        <dbReference type="SAM" id="Phobius"/>
    </source>
</evidence>
<organism evidence="3 4">
    <name type="scientific">Prevotella vespertina</name>
    <dbReference type="NCBI Taxonomy" id="2608404"/>
    <lineage>
        <taxon>Bacteria</taxon>
        <taxon>Pseudomonadati</taxon>
        <taxon>Bacteroidota</taxon>
        <taxon>Bacteroidia</taxon>
        <taxon>Bacteroidales</taxon>
        <taxon>Prevotellaceae</taxon>
        <taxon>Prevotella</taxon>
    </lineage>
</organism>
<evidence type="ECO:0000256" key="2">
    <source>
        <dbReference type="SAM" id="SignalP"/>
    </source>
</evidence>
<name>A0A7C9LP10_9BACT</name>
<feature type="chain" id="PRO_5028940597" description="Cardiolipin synthase N-terminal domain-containing protein" evidence="2">
    <location>
        <begin position="23"/>
        <end position="104"/>
    </location>
</feature>
<evidence type="ECO:0008006" key="5">
    <source>
        <dbReference type="Google" id="ProtNLM"/>
    </source>
</evidence>
<dbReference type="EMBL" id="VVIQ01000003">
    <property type="protein sequence ID" value="MUL27358.1"/>
    <property type="molecule type" value="Genomic_DNA"/>
</dbReference>
<gene>
    <name evidence="3" type="ORF">F0475_03330</name>
</gene>
<evidence type="ECO:0000313" key="4">
    <source>
        <dbReference type="Proteomes" id="UP000482295"/>
    </source>
</evidence>
<dbReference type="RefSeq" id="WP_008822231.1">
    <property type="nucleotide sequence ID" value="NZ_VVIQ01000003.1"/>
</dbReference>
<feature type="transmembrane region" description="Helical" evidence="1">
    <location>
        <begin position="70"/>
        <end position="90"/>
    </location>
</feature>